<feature type="domain" description="Sulfatase N-terminal" evidence="4">
    <location>
        <begin position="23"/>
        <end position="420"/>
    </location>
</feature>
<dbReference type="InterPro" id="IPR000917">
    <property type="entry name" value="Sulfatase_N"/>
</dbReference>
<accession>A0A927F5Q9</accession>
<evidence type="ECO:0000259" key="4">
    <source>
        <dbReference type="Pfam" id="PF00884"/>
    </source>
</evidence>
<dbReference type="InterPro" id="IPR050738">
    <property type="entry name" value="Sulfatase"/>
</dbReference>
<evidence type="ECO:0000313" key="6">
    <source>
        <dbReference type="Proteomes" id="UP000622317"/>
    </source>
</evidence>
<keyword evidence="3" id="KW-0732">Signal</keyword>
<keyword evidence="2" id="KW-0378">Hydrolase</keyword>
<dbReference type="Gene3D" id="3.40.720.10">
    <property type="entry name" value="Alkaline Phosphatase, subunit A"/>
    <property type="match status" value="1"/>
</dbReference>
<dbReference type="AlphaFoldDB" id="A0A927F5Q9"/>
<keyword evidence="6" id="KW-1185">Reference proteome</keyword>
<dbReference type="Proteomes" id="UP000622317">
    <property type="component" value="Unassembled WGS sequence"/>
</dbReference>
<dbReference type="SUPFAM" id="SSF53649">
    <property type="entry name" value="Alkaline phosphatase-like"/>
    <property type="match status" value="1"/>
</dbReference>
<protein>
    <submittedName>
        <fullName evidence="5">Arylsulfatase</fullName>
    </submittedName>
</protein>
<evidence type="ECO:0000256" key="3">
    <source>
        <dbReference type="SAM" id="SignalP"/>
    </source>
</evidence>
<organism evidence="5 6">
    <name type="scientific">Pelagicoccus enzymogenes</name>
    <dbReference type="NCBI Taxonomy" id="2773457"/>
    <lineage>
        <taxon>Bacteria</taxon>
        <taxon>Pseudomonadati</taxon>
        <taxon>Verrucomicrobiota</taxon>
        <taxon>Opitutia</taxon>
        <taxon>Puniceicoccales</taxon>
        <taxon>Pelagicoccaceae</taxon>
        <taxon>Pelagicoccus</taxon>
    </lineage>
</organism>
<comment type="similarity">
    <text evidence="1">Belongs to the sulfatase family.</text>
</comment>
<dbReference type="Gene3D" id="3.30.1120.10">
    <property type="match status" value="1"/>
</dbReference>
<dbReference type="CDD" id="cd16025">
    <property type="entry name" value="PAS_like"/>
    <property type="match status" value="1"/>
</dbReference>
<dbReference type="GO" id="GO:0004065">
    <property type="term" value="F:arylsulfatase activity"/>
    <property type="evidence" value="ECO:0007669"/>
    <property type="project" value="TreeGrafter"/>
</dbReference>
<sequence>MNRPLIALFLSLVATCLSAAERPNIVLVLADDLGYSDLGCYGGEIQTPTLDSLAEGGLRYTQFYNTGRCWPSRAALMTGYYAQQVGMDPKLKTDWPSWTQFLPNRLRQAGYRNYLSGKWHLRRLASSAEYAWDRSYQLADHDRFFSPQDHYLDAQQLPPVGREEGRYTTVDTTQYAIDFLEEHQRDHADSPFFLYLAYTAPHFPLHAKAKDIAKYEGRYSEGWDKLRWERQARLEKLGIYQGPLARRQENTIAPWSLSQTQLEEQIDPGELGTAPAWDSLTPEQKAYQASKMEVHAAMVDRLDQELARLVAYLKANRKFENTLFLFLSDNGATAEQINRGDRHLPGAASGSADSYLALGPGWSTAANTPFSLHKHWNHEGGISSPFIVHWPQSIAANGELRRTPAHIVDIVPTLLDIAGIAPELPRFGKNLPPLDEAPPLPGLSLTPTFAHDPEWEPRGLYFHHAGNRAYRRGEWKIVMRREDQTHWALYHLTNDRAERNNLADTHPDKLAQLVALWEKEELQYRIDASR</sequence>
<feature type="signal peptide" evidence="3">
    <location>
        <begin position="1"/>
        <end position="19"/>
    </location>
</feature>
<evidence type="ECO:0000256" key="1">
    <source>
        <dbReference type="ARBA" id="ARBA00008779"/>
    </source>
</evidence>
<dbReference type="Pfam" id="PF00884">
    <property type="entry name" value="Sulfatase"/>
    <property type="match status" value="1"/>
</dbReference>
<dbReference type="PANTHER" id="PTHR42693">
    <property type="entry name" value="ARYLSULFATASE FAMILY MEMBER"/>
    <property type="match status" value="1"/>
</dbReference>
<dbReference type="EMBL" id="JACYFG010000006">
    <property type="protein sequence ID" value="MBD5778898.1"/>
    <property type="molecule type" value="Genomic_DNA"/>
</dbReference>
<proteinExistence type="inferred from homology"/>
<dbReference type="PANTHER" id="PTHR42693:SF53">
    <property type="entry name" value="ENDO-4-O-SULFATASE"/>
    <property type="match status" value="1"/>
</dbReference>
<comment type="caution">
    <text evidence="5">The sequence shown here is derived from an EMBL/GenBank/DDBJ whole genome shotgun (WGS) entry which is preliminary data.</text>
</comment>
<evidence type="ECO:0000256" key="2">
    <source>
        <dbReference type="ARBA" id="ARBA00022801"/>
    </source>
</evidence>
<feature type="chain" id="PRO_5037703276" evidence="3">
    <location>
        <begin position="20"/>
        <end position="530"/>
    </location>
</feature>
<evidence type="ECO:0000313" key="5">
    <source>
        <dbReference type="EMBL" id="MBD5778898.1"/>
    </source>
</evidence>
<reference evidence="5" key="1">
    <citation type="submission" date="2020-09" db="EMBL/GenBank/DDBJ databases">
        <title>Pelagicoccus enzymogenes sp. nov. with an EPS production, isolated from marine sediment.</title>
        <authorList>
            <person name="Feng X."/>
        </authorList>
    </citation>
    <scope>NUCLEOTIDE SEQUENCE</scope>
    <source>
        <strain evidence="5">NFK12</strain>
    </source>
</reference>
<name>A0A927F5Q9_9BACT</name>
<gene>
    <name evidence="5" type="ORF">IEN85_05295</name>
</gene>
<dbReference type="RefSeq" id="WP_191616024.1">
    <property type="nucleotide sequence ID" value="NZ_JACYFG010000006.1"/>
</dbReference>
<dbReference type="InterPro" id="IPR017850">
    <property type="entry name" value="Alkaline_phosphatase_core_sf"/>
</dbReference>